<sequence>MARTFSLNHTARTMSTLSINSSDSSHSASDFDNHSPYISNSTLSSTPSSPSVKSSTCPKLRPKHIVLPSAVFASAAFLHDLAATLDKGAGDLVVLCLDYWNNGENAKENTNPPMRFAALAREAGLDFENCGTEWQVIMVTIDGKKVPYFVSEKGTDIELRSINIDDNKRVIKSIDAVLADYKSEFEDQPQSNVSCLSLSSLSFYFVS</sequence>
<proteinExistence type="predicted"/>
<evidence type="ECO:0000313" key="2">
    <source>
        <dbReference type="Proteomes" id="UP000054166"/>
    </source>
</evidence>
<reference evidence="1 2" key="1">
    <citation type="submission" date="2014-04" db="EMBL/GenBank/DDBJ databases">
        <authorList>
            <consortium name="DOE Joint Genome Institute"/>
            <person name="Kuo A."/>
            <person name="Tarkka M."/>
            <person name="Buscot F."/>
            <person name="Kohler A."/>
            <person name="Nagy L.G."/>
            <person name="Floudas D."/>
            <person name="Copeland A."/>
            <person name="Barry K.W."/>
            <person name="Cichocki N."/>
            <person name="Veneault-Fourrey C."/>
            <person name="LaButti K."/>
            <person name="Lindquist E.A."/>
            <person name="Lipzen A."/>
            <person name="Lundell T."/>
            <person name="Morin E."/>
            <person name="Murat C."/>
            <person name="Sun H."/>
            <person name="Tunlid A."/>
            <person name="Henrissat B."/>
            <person name="Grigoriev I.V."/>
            <person name="Hibbett D.S."/>
            <person name="Martin F."/>
            <person name="Nordberg H.P."/>
            <person name="Cantor M.N."/>
            <person name="Hua S.X."/>
        </authorList>
    </citation>
    <scope>NUCLEOTIDE SEQUENCE [LARGE SCALE GENOMIC DNA]</scope>
    <source>
        <strain evidence="1 2">F 1598</strain>
    </source>
</reference>
<gene>
    <name evidence="1" type="ORF">PILCRDRAFT_742411</name>
</gene>
<dbReference type="Proteomes" id="UP000054166">
    <property type="component" value="Unassembled WGS sequence"/>
</dbReference>
<name>A0A0C3EX30_PILCF</name>
<reference evidence="2" key="2">
    <citation type="submission" date="2015-01" db="EMBL/GenBank/DDBJ databases">
        <title>Evolutionary Origins and Diversification of the Mycorrhizal Mutualists.</title>
        <authorList>
            <consortium name="DOE Joint Genome Institute"/>
            <consortium name="Mycorrhizal Genomics Consortium"/>
            <person name="Kohler A."/>
            <person name="Kuo A."/>
            <person name="Nagy L.G."/>
            <person name="Floudas D."/>
            <person name="Copeland A."/>
            <person name="Barry K.W."/>
            <person name="Cichocki N."/>
            <person name="Veneault-Fourrey C."/>
            <person name="LaButti K."/>
            <person name="Lindquist E.A."/>
            <person name="Lipzen A."/>
            <person name="Lundell T."/>
            <person name="Morin E."/>
            <person name="Murat C."/>
            <person name="Riley R."/>
            <person name="Ohm R."/>
            <person name="Sun H."/>
            <person name="Tunlid A."/>
            <person name="Henrissat B."/>
            <person name="Grigoriev I.V."/>
            <person name="Hibbett D.S."/>
            <person name="Martin F."/>
        </authorList>
    </citation>
    <scope>NUCLEOTIDE SEQUENCE [LARGE SCALE GENOMIC DNA]</scope>
    <source>
        <strain evidence="2">F 1598</strain>
    </source>
</reference>
<dbReference type="EMBL" id="KN833140">
    <property type="protein sequence ID" value="KIM72321.1"/>
    <property type="molecule type" value="Genomic_DNA"/>
</dbReference>
<dbReference type="AlphaFoldDB" id="A0A0C3EX30"/>
<accession>A0A0C3EX30</accession>
<dbReference type="InParanoid" id="A0A0C3EX30"/>
<protein>
    <submittedName>
        <fullName evidence="1">Uncharacterized protein</fullName>
    </submittedName>
</protein>
<organism evidence="1 2">
    <name type="scientific">Piloderma croceum (strain F 1598)</name>
    <dbReference type="NCBI Taxonomy" id="765440"/>
    <lineage>
        <taxon>Eukaryota</taxon>
        <taxon>Fungi</taxon>
        <taxon>Dikarya</taxon>
        <taxon>Basidiomycota</taxon>
        <taxon>Agaricomycotina</taxon>
        <taxon>Agaricomycetes</taxon>
        <taxon>Agaricomycetidae</taxon>
        <taxon>Atheliales</taxon>
        <taxon>Atheliaceae</taxon>
        <taxon>Piloderma</taxon>
    </lineage>
</organism>
<keyword evidence="2" id="KW-1185">Reference proteome</keyword>
<dbReference type="HOGENOM" id="CLU_1402932_0_0_1"/>
<evidence type="ECO:0000313" key="1">
    <source>
        <dbReference type="EMBL" id="KIM72321.1"/>
    </source>
</evidence>